<proteinExistence type="predicted"/>
<dbReference type="Gene3D" id="1.10.760.10">
    <property type="entry name" value="Cytochrome c-like domain"/>
    <property type="match status" value="1"/>
</dbReference>
<dbReference type="PROSITE" id="PS51007">
    <property type="entry name" value="CYTC"/>
    <property type="match status" value="1"/>
</dbReference>
<evidence type="ECO:0000256" key="3">
    <source>
        <dbReference type="ARBA" id="ARBA00023004"/>
    </source>
</evidence>
<protein>
    <recommendedName>
        <fullName evidence="5">Cytochrome c domain-containing protein</fullName>
    </recommendedName>
</protein>
<reference evidence="6 7" key="1">
    <citation type="journal article" date="2019" name="Int. J. Syst. Evol. Microbiol.">
        <title>The Global Catalogue of Microorganisms (GCM) 10K type strain sequencing project: providing services to taxonomists for standard genome sequencing and annotation.</title>
        <authorList>
            <consortium name="The Broad Institute Genomics Platform"/>
            <consortium name="The Broad Institute Genome Sequencing Center for Infectious Disease"/>
            <person name="Wu L."/>
            <person name="Ma J."/>
        </authorList>
    </citation>
    <scope>NUCLEOTIDE SEQUENCE [LARGE SCALE GENOMIC DNA]</scope>
    <source>
        <strain evidence="6 7">JCM 15134</strain>
    </source>
</reference>
<name>A0ABN1I8T4_9GAMM</name>
<evidence type="ECO:0000313" key="6">
    <source>
        <dbReference type="EMBL" id="GAA0695973.1"/>
    </source>
</evidence>
<keyword evidence="3 4" id="KW-0408">Iron</keyword>
<evidence type="ECO:0000256" key="4">
    <source>
        <dbReference type="PROSITE-ProRule" id="PRU00433"/>
    </source>
</evidence>
<keyword evidence="7" id="KW-1185">Reference proteome</keyword>
<dbReference type="RefSeq" id="WP_343806395.1">
    <property type="nucleotide sequence ID" value="NZ_BAAAET010000003.1"/>
</dbReference>
<sequence length="115" mass="13137">MHGLLRLPHLLLLTLTGLGLSGCGETPPERLKEGDELYAYYCRNCHEQKGMGPYLEQLPLTATSLKQHEVVLMIKHGYPQGHRSMPVFPQLSHEQADALALYILQQRYRRRTQAN</sequence>
<keyword evidence="2 4" id="KW-0479">Metal-binding</keyword>
<dbReference type="InterPro" id="IPR009056">
    <property type="entry name" value="Cyt_c-like_dom"/>
</dbReference>
<comment type="caution">
    <text evidence="6">The sequence shown here is derived from an EMBL/GenBank/DDBJ whole genome shotgun (WGS) entry which is preliminary data.</text>
</comment>
<dbReference type="PROSITE" id="PS51257">
    <property type="entry name" value="PROKAR_LIPOPROTEIN"/>
    <property type="match status" value="1"/>
</dbReference>
<gene>
    <name evidence="6" type="ORF">GCM10009104_24840</name>
</gene>
<evidence type="ECO:0000259" key="5">
    <source>
        <dbReference type="PROSITE" id="PS51007"/>
    </source>
</evidence>
<evidence type="ECO:0000256" key="2">
    <source>
        <dbReference type="ARBA" id="ARBA00022723"/>
    </source>
</evidence>
<feature type="domain" description="Cytochrome c" evidence="5">
    <location>
        <begin position="29"/>
        <end position="107"/>
    </location>
</feature>
<accession>A0ABN1I8T4</accession>
<dbReference type="InterPro" id="IPR036909">
    <property type="entry name" value="Cyt_c-like_dom_sf"/>
</dbReference>
<evidence type="ECO:0000256" key="1">
    <source>
        <dbReference type="ARBA" id="ARBA00022617"/>
    </source>
</evidence>
<dbReference type="EMBL" id="BAAAET010000003">
    <property type="protein sequence ID" value="GAA0695973.1"/>
    <property type="molecule type" value="Genomic_DNA"/>
</dbReference>
<dbReference type="Proteomes" id="UP001499915">
    <property type="component" value="Unassembled WGS sequence"/>
</dbReference>
<keyword evidence="1 4" id="KW-0349">Heme</keyword>
<dbReference type="Pfam" id="PF13442">
    <property type="entry name" value="Cytochrome_CBB3"/>
    <property type="match status" value="1"/>
</dbReference>
<organism evidence="6 7">
    <name type="scientific">Marinobacterium maritimum</name>
    <dbReference type="NCBI Taxonomy" id="500162"/>
    <lineage>
        <taxon>Bacteria</taxon>
        <taxon>Pseudomonadati</taxon>
        <taxon>Pseudomonadota</taxon>
        <taxon>Gammaproteobacteria</taxon>
        <taxon>Oceanospirillales</taxon>
        <taxon>Oceanospirillaceae</taxon>
        <taxon>Marinobacterium</taxon>
    </lineage>
</organism>
<dbReference type="SUPFAM" id="SSF46626">
    <property type="entry name" value="Cytochrome c"/>
    <property type="match status" value="1"/>
</dbReference>
<evidence type="ECO:0000313" key="7">
    <source>
        <dbReference type="Proteomes" id="UP001499915"/>
    </source>
</evidence>